<comment type="subcellular location">
    <subcellularLocation>
        <location evidence="1">Membrane</location>
        <topology evidence="1">Multi-pass membrane protein</topology>
    </subcellularLocation>
</comment>
<feature type="transmembrane region" description="Helical" evidence="10">
    <location>
        <begin position="503"/>
        <end position="522"/>
    </location>
</feature>
<feature type="domain" description="Sodium/calcium exchanger membrane region" evidence="11">
    <location>
        <begin position="111"/>
        <end position="261"/>
    </location>
</feature>
<feature type="transmembrane region" description="Helical" evidence="10">
    <location>
        <begin position="107"/>
        <end position="130"/>
    </location>
</feature>
<evidence type="ECO:0000256" key="7">
    <source>
        <dbReference type="ARBA" id="ARBA00023136"/>
    </source>
</evidence>
<dbReference type="AlphaFoldDB" id="A0A317Y5F7"/>
<proteinExistence type="inferred from homology"/>
<evidence type="ECO:0000256" key="1">
    <source>
        <dbReference type="ARBA" id="ARBA00004141"/>
    </source>
</evidence>
<gene>
    <name evidence="12" type="primary">CCX1_0</name>
    <name evidence="12" type="ORF">Zm00014a_007055</name>
</gene>
<keyword evidence="3" id="KW-0050">Antiport</keyword>
<name>A0A317Y5F7_MAIZE</name>
<evidence type="ECO:0000256" key="4">
    <source>
        <dbReference type="ARBA" id="ARBA00022692"/>
    </source>
</evidence>
<evidence type="ECO:0000256" key="10">
    <source>
        <dbReference type="SAM" id="Phobius"/>
    </source>
</evidence>
<dbReference type="Gene3D" id="1.20.1420.30">
    <property type="entry name" value="NCX, central ion-binding region"/>
    <property type="match status" value="2"/>
</dbReference>
<accession>A0A317Y5F7</accession>
<feature type="transmembrane region" description="Helical" evidence="10">
    <location>
        <begin position="391"/>
        <end position="412"/>
    </location>
</feature>
<feature type="transmembrane region" description="Helical" evidence="10">
    <location>
        <begin position="244"/>
        <end position="263"/>
    </location>
</feature>
<evidence type="ECO:0000256" key="5">
    <source>
        <dbReference type="ARBA" id="ARBA00022989"/>
    </source>
</evidence>
<dbReference type="ExpressionAtlas" id="A0A317Y5F7">
    <property type="expression patterns" value="baseline and differential"/>
</dbReference>
<organism evidence="12">
    <name type="scientific">Zea mays</name>
    <name type="common">Maize</name>
    <dbReference type="NCBI Taxonomy" id="4577"/>
    <lineage>
        <taxon>Eukaryota</taxon>
        <taxon>Viridiplantae</taxon>
        <taxon>Streptophyta</taxon>
        <taxon>Embryophyta</taxon>
        <taxon>Tracheophyta</taxon>
        <taxon>Spermatophyta</taxon>
        <taxon>Magnoliopsida</taxon>
        <taxon>Liliopsida</taxon>
        <taxon>Poales</taxon>
        <taxon>Poaceae</taxon>
        <taxon>PACMAD clade</taxon>
        <taxon>Panicoideae</taxon>
        <taxon>Andropogonodae</taxon>
        <taxon>Andropogoneae</taxon>
        <taxon>Tripsacinae</taxon>
        <taxon>Zea</taxon>
    </lineage>
</organism>
<evidence type="ECO:0000256" key="8">
    <source>
        <dbReference type="ARBA" id="ARBA00023201"/>
    </source>
</evidence>
<keyword evidence="7 10" id="KW-0472">Membrane</keyword>
<dbReference type="InterPro" id="IPR044880">
    <property type="entry name" value="NCX_ion-bd_dom_sf"/>
</dbReference>
<evidence type="ECO:0000313" key="12">
    <source>
        <dbReference type="EMBL" id="PWZ53940.1"/>
    </source>
</evidence>
<dbReference type="Pfam" id="PF01699">
    <property type="entry name" value="Na_Ca_ex"/>
    <property type="match status" value="2"/>
</dbReference>
<feature type="transmembrane region" description="Helical" evidence="10">
    <location>
        <begin position="181"/>
        <end position="207"/>
    </location>
</feature>
<sequence>MAKPSASAAAAALRASLGVAFALLLLLASSRLPRRALSAELSSPSVVANERRGHGACAGVRTPDERYRAIAAGSDGRDRYPRGGGHVDYLYLFYCVLGGDRRPALGYAAMAAWLAVLFYLLADTAAVYFCSSLEGLARLLRLPPAIAGATLLSLGNGAPDALSAVASFFAGDGGEGGGTAAAVGLSGVLGGAMFVSSVVLGVIAIRLGGQEVAVHRASFFRDAAFLFLALVAVAVVVAAGQVTIWAAAGFASLYLVYVLAVAFTPDRWTRRHDAHAVDDPASAAAFSELHNVTETKFYTDQEARDPLLPDTAPLLQYYAGEANSNSNDGSTGNKSVFWTVLRVLELPLNLPRRLTIPDASKERWSKTAAVTAATLAPIFLSLLWSHRATGGPFVTVLLGGLAGLALGLIAFLTTDPFAPPTRFLGAWLAGGFAMSVAWAYVIANEVLSLLVSAGIILSVDSAALGVTVLAWGNSISDLIANVAVASRGGGAQVAVSGCYGGPVFNVLVGLGLSMLLACWSGYPQPVEIPREPGLYRTLAFVVAGLLWAVVMLPRRGMRVDRTLGVGLLVVYFCFLCINVSELKNAR</sequence>
<protein>
    <submittedName>
        <fullName evidence="12">Cation/calcium exchanger 1</fullName>
    </submittedName>
</protein>
<keyword evidence="4 10" id="KW-0812">Transmembrane</keyword>
<dbReference type="GO" id="GO:0006814">
    <property type="term" value="P:sodium ion transport"/>
    <property type="evidence" value="ECO:0007669"/>
    <property type="project" value="UniProtKB-KW"/>
</dbReference>
<dbReference type="GO" id="GO:0015297">
    <property type="term" value="F:antiporter activity"/>
    <property type="evidence" value="ECO:0007669"/>
    <property type="project" value="UniProtKB-KW"/>
</dbReference>
<dbReference type="InterPro" id="IPR051359">
    <property type="entry name" value="CaCA_antiporter"/>
</dbReference>
<feature type="transmembrane region" description="Helical" evidence="10">
    <location>
        <begin position="534"/>
        <end position="550"/>
    </location>
</feature>
<dbReference type="GO" id="GO:0016020">
    <property type="term" value="C:membrane"/>
    <property type="evidence" value="ECO:0007669"/>
    <property type="project" value="UniProtKB-SubCell"/>
</dbReference>
<evidence type="ECO:0000256" key="6">
    <source>
        <dbReference type="ARBA" id="ARBA00023053"/>
    </source>
</evidence>
<feature type="transmembrane region" description="Helical" evidence="10">
    <location>
        <begin position="424"/>
        <end position="443"/>
    </location>
</feature>
<feature type="transmembrane region" description="Helical" evidence="10">
    <location>
        <begin position="219"/>
        <end position="238"/>
    </location>
</feature>
<evidence type="ECO:0000259" key="11">
    <source>
        <dbReference type="Pfam" id="PF01699"/>
    </source>
</evidence>
<comment type="caution">
    <text evidence="12">The sequence shown here is derived from an EMBL/GenBank/DDBJ whole genome shotgun (WGS) entry which is preliminary data.</text>
</comment>
<evidence type="ECO:0000256" key="2">
    <source>
        <dbReference type="ARBA" id="ARBA00022448"/>
    </source>
</evidence>
<feature type="transmembrane region" description="Helical" evidence="10">
    <location>
        <begin position="449"/>
        <end position="471"/>
    </location>
</feature>
<dbReference type="PANTHER" id="PTHR12266:SF36">
    <property type="entry name" value="OS10G0436900 PROTEIN"/>
    <property type="match status" value="1"/>
</dbReference>
<dbReference type="Proteomes" id="UP000251960">
    <property type="component" value="Chromosome 1"/>
</dbReference>
<keyword evidence="5 10" id="KW-1133">Transmembrane helix</keyword>
<feature type="domain" description="Sodium/calcium exchanger membrane region" evidence="11">
    <location>
        <begin position="428"/>
        <end position="578"/>
    </location>
</feature>
<dbReference type="EMBL" id="NCVQ01000001">
    <property type="protein sequence ID" value="PWZ53940.1"/>
    <property type="molecule type" value="Genomic_DNA"/>
</dbReference>
<evidence type="ECO:0000256" key="3">
    <source>
        <dbReference type="ARBA" id="ARBA00022449"/>
    </source>
</evidence>
<keyword evidence="8" id="KW-0739">Sodium transport</keyword>
<dbReference type="PANTHER" id="PTHR12266">
    <property type="entry name" value="NA+/CA2+ K+ INDEPENDENT EXCHANGER"/>
    <property type="match status" value="1"/>
</dbReference>
<dbReference type="InterPro" id="IPR004837">
    <property type="entry name" value="NaCa_Exmemb"/>
</dbReference>
<keyword evidence="6" id="KW-0915">Sodium</keyword>
<keyword evidence="8" id="KW-0406">Ion transport</keyword>
<keyword evidence="2" id="KW-0813">Transport</keyword>
<reference evidence="12" key="1">
    <citation type="journal article" date="2018" name="Nat. Genet.">
        <title>Extensive intraspecific gene order and gene structural variations between Mo17 and other maize genomes.</title>
        <authorList>
            <person name="Sun S."/>
            <person name="Zhou Y."/>
            <person name="Chen J."/>
            <person name="Shi J."/>
            <person name="Zhao H."/>
            <person name="Zhao H."/>
            <person name="Song W."/>
            <person name="Zhang M."/>
            <person name="Cui Y."/>
            <person name="Dong X."/>
            <person name="Liu H."/>
            <person name="Ma X."/>
            <person name="Jiao Y."/>
            <person name="Wang B."/>
            <person name="Wei X."/>
            <person name="Stein J.C."/>
            <person name="Glaubitz J.C."/>
            <person name="Lu F."/>
            <person name="Yu G."/>
            <person name="Liang C."/>
            <person name="Fengler K."/>
            <person name="Li B."/>
            <person name="Rafalski A."/>
            <person name="Schnable P.S."/>
            <person name="Ware D.H."/>
            <person name="Buckler E.S."/>
            <person name="Lai J."/>
        </authorList>
    </citation>
    <scope>NUCLEOTIDE SEQUENCE [LARGE SCALE GENOMIC DNA]</scope>
    <source>
        <tissue evidence="12">Seedling</tissue>
    </source>
</reference>
<feature type="transmembrane region" description="Helical" evidence="10">
    <location>
        <begin position="562"/>
        <end position="580"/>
    </location>
</feature>
<evidence type="ECO:0000256" key="9">
    <source>
        <dbReference type="ARBA" id="ARBA00038187"/>
    </source>
</evidence>
<comment type="similarity">
    <text evidence="9">Belongs to the Ca(2+):cation antiporter (CaCA) (TC 2.A.19) family. Cation/calcium exchanger (CCX) subfamily.</text>
</comment>